<reference evidence="2" key="1">
    <citation type="submission" date="2023-02" db="EMBL/GenBank/DDBJ databases">
        <title>Colletotrichum kahawae CIFC_Que2 genome sequencing and assembly.</title>
        <authorList>
            <person name="Baroncelli R."/>
        </authorList>
    </citation>
    <scope>NUCLEOTIDE SEQUENCE</scope>
    <source>
        <strain evidence="2">CIFC_Que2</strain>
    </source>
</reference>
<protein>
    <recommendedName>
        <fullName evidence="1">Ubiquitin-like domain-containing protein</fullName>
    </recommendedName>
</protein>
<dbReference type="Proteomes" id="UP001281614">
    <property type="component" value="Unassembled WGS sequence"/>
</dbReference>
<feature type="domain" description="Ubiquitin-like" evidence="1">
    <location>
        <begin position="239"/>
        <end position="317"/>
    </location>
</feature>
<accession>A0AAD9YLS8</accession>
<dbReference type="EMBL" id="VYYT01000101">
    <property type="protein sequence ID" value="KAK2770121.1"/>
    <property type="molecule type" value="Genomic_DNA"/>
</dbReference>
<keyword evidence="3" id="KW-1185">Reference proteome</keyword>
<comment type="caution">
    <text evidence="2">The sequence shown here is derived from an EMBL/GenBank/DDBJ whole genome shotgun (WGS) entry which is preliminary data.</text>
</comment>
<dbReference type="Pfam" id="PF22893">
    <property type="entry name" value="ULD_2"/>
    <property type="match status" value="1"/>
</dbReference>
<proteinExistence type="predicted"/>
<evidence type="ECO:0000313" key="3">
    <source>
        <dbReference type="Proteomes" id="UP001281614"/>
    </source>
</evidence>
<organism evidence="2 3">
    <name type="scientific">Colletotrichum kahawae</name>
    <name type="common">Coffee berry disease fungus</name>
    <dbReference type="NCBI Taxonomy" id="34407"/>
    <lineage>
        <taxon>Eukaryota</taxon>
        <taxon>Fungi</taxon>
        <taxon>Dikarya</taxon>
        <taxon>Ascomycota</taxon>
        <taxon>Pezizomycotina</taxon>
        <taxon>Sordariomycetes</taxon>
        <taxon>Hypocreomycetidae</taxon>
        <taxon>Glomerellales</taxon>
        <taxon>Glomerellaceae</taxon>
        <taxon>Colletotrichum</taxon>
        <taxon>Colletotrichum gloeosporioides species complex</taxon>
    </lineage>
</organism>
<dbReference type="AlphaFoldDB" id="A0AAD9YLS8"/>
<evidence type="ECO:0000259" key="1">
    <source>
        <dbReference type="Pfam" id="PF22893"/>
    </source>
</evidence>
<evidence type="ECO:0000313" key="2">
    <source>
        <dbReference type="EMBL" id="KAK2770121.1"/>
    </source>
</evidence>
<dbReference type="PANTHER" id="PTHR38886:SF1">
    <property type="entry name" value="NACHT-NTPASE AND P-LOOP NTPASES N-TERMINAL DOMAIN-CONTAINING PROTEIN"/>
    <property type="match status" value="1"/>
</dbReference>
<gene>
    <name evidence="2" type="ORF">CKAH01_04464</name>
</gene>
<dbReference type="PANTHER" id="PTHR38886">
    <property type="entry name" value="SESA DOMAIN-CONTAINING PROTEIN"/>
    <property type="match status" value="1"/>
</dbReference>
<sequence>MEFTLAFGAVGDFIAVIALIKDIITALDDCRGSAKDYRDVVQALGILGKTVQQVNQIYDDVDVARDLNDLKILAISSAGQIERCLKSFRDHNRKFKRSLGAGGAQHILQGVTRKIQWRFEEKDVTKFREDIKWYTTSLSMLLEVTTIRLMQRNHEARNAQAADYEKRTSSATSQSVQTLKQYFGAISQKIFSKLGFIAGIGLELQKSTSDLTAMMITLSGELGGIRNILMRLERPLNDEHFILEDITGRVFPVHLKAITSWDALEYILTDRFRGKRGARRVKGKKYTLQERGTHRQVDRSVDWESAFLPYQRIDMSLRCLDAQVSSPNASCASCPFCQTTSPEESGMEIQW</sequence>
<name>A0AAD9YLS8_COLKA</name>
<dbReference type="InterPro" id="IPR054464">
    <property type="entry name" value="ULD_fung"/>
</dbReference>